<proteinExistence type="predicted"/>
<reference evidence="1 2" key="1">
    <citation type="submission" date="2019-02" db="EMBL/GenBank/DDBJ databases">
        <title>Genomic Encyclopedia of Type Strains, Phase IV (KMG-IV): sequencing the most valuable type-strain genomes for metagenomic binning, comparative biology and taxonomic classification.</title>
        <authorList>
            <person name="Goeker M."/>
        </authorList>
    </citation>
    <scope>NUCLEOTIDE SEQUENCE [LARGE SCALE GENOMIC DNA]</scope>
    <source>
        <strain evidence="1 2">DSM 17196</strain>
    </source>
</reference>
<dbReference type="EMBL" id="SGXE01000001">
    <property type="protein sequence ID" value="RZS99547.1"/>
    <property type="molecule type" value="Genomic_DNA"/>
</dbReference>
<name>A0A4Q7PHC0_9FLAO</name>
<dbReference type="OrthoDB" id="1160164at2"/>
<dbReference type="AlphaFoldDB" id="A0A4Q7PHC0"/>
<dbReference type="RefSeq" id="WP_130285373.1">
    <property type="nucleotide sequence ID" value="NZ_SGXE01000001.1"/>
</dbReference>
<sequence length="203" mass="23078">MHSFKKSIVLITLIALIIVSLCFFYCNVPKSELSKTINPGANVISINYTYWWNQTGPFIGNCGEKYGLVVLGTITDLQHSIQKKNYHFKKGLIRIDSVLYDQKNLLQVKNISSLSSDCFRDVKAKEGDLVMVFCYLYQKKLSIPGGKSIIKISDFKDPLVISIAKYIEADQNPLIILEDLELWTKEGLGDDLQQILNCKKMFN</sequence>
<evidence type="ECO:0000313" key="1">
    <source>
        <dbReference type="EMBL" id="RZS99547.1"/>
    </source>
</evidence>
<gene>
    <name evidence="1" type="ORF">EV197_0769</name>
</gene>
<comment type="caution">
    <text evidence="1">The sequence shown here is derived from an EMBL/GenBank/DDBJ whole genome shotgun (WGS) entry which is preliminary data.</text>
</comment>
<evidence type="ECO:0000313" key="2">
    <source>
        <dbReference type="Proteomes" id="UP000292262"/>
    </source>
</evidence>
<protein>
    <submittedName>
        <fullName evidence="1">Uncharacterized protein</fullName>
    </submittedName>
</protein>
<organism evidence="1 2">
    <name type="scientific">Aquimarina brevivitae</name>
    <dbReference type="NCBI Taxonomy" id="323412"/>
    <lineage>
        <taxon>Bacteria</taxon>
        <taxon>Pseudomonadati</taxon>
        <taxon>Bacteroidota</taxon>
        <taxon>Flavobacteriia</taxon>
        <taxon>Flavobacteriales</taxon>
        <taxon>Flavobacteriaceae</taxon>
        <taxon>Aquimarina</taxon>
    </lineage>
</organism>
<keyword evidence="2" id="KW-1185">Reference proteome</keyword>
<dbReference type="Proteomes" id="UP000292262">
    <property type="component" value="Unassembled WGS sequence"/>
</dbReference>
<accession>A0A4Q7PHC0</accession>